<dbReference type="PROSITE" id="PS51318">
    <property type="entry name" value="TAT"/>
    <property type="match status" value="1"/>
</dbReference>
<dbReference type="PIRSF" id="PIRSF039026">
    <property type="entry name" value="SiaP"/>
    <property type="match status" value="1"/>
</dbReference>
<dbReference type="InterPro" id="IPR006311">
    <property type="entry name" value="TAT_signal"/>
</dbReference>
<accession>A0ABY6D8H4</accession>
<evidence type="ECO:0000256" key="4">
    <source>
        <dbReference type="SAM" id="SignalP"/>
    </source>
</evidence>
<reference evidence="5" key="1">
    <citation type="submission" date="2022-10" db="EMBL/GenBank/DDBJ databases">
        <title>Roseovarius pelagicus sp. nov., isolated from Arctic seawater.</title>
        <authorList>
            <person name="Hong Y.W."/>
            <person name="Hwang C.Y."/>
        </authorList>
    </citation>
    <scope>NUCLEOTIDE SEQUENCE</scope>
    <source>
        <strain evidence="5">HL-MP18</strain>
    </source>
</reference>
<dbReference type="PANTHER" id="PTHR33376">
    <property type="match status" value="1"/>
</dbReference>
<feature type="chain" id="PRO_5046015147" evidence="4">
    <location>
        <begin position="26"/>
        <end position="361"/>
    </location>
</feature>
<dbReference type="InterPro" id="IPR018389">
    <property type="entry name" value="DctP_fam"/>
</dbReference>
<dbReference type="Proteomes" id="UP001064087">
    <property type="component" value="Chromosome"/>
</dbReference>
<evidence type="ECO:0000313" key="6">
    <source>
        <dbReference type="Proteomes" id="UP001064087"/>
    </source>
</evidence>
<sequence>MKRRHFLKASAGAAAAAPLATPALAQDVRQWKMVTSWPKNLPGPGVAAQMLADRITALSGGRIEVKLYAAGELVPGRGVFDAVSEGTAELYHAVPAYWGSKSKGILLFGSQPFGLRGDEQYGWMVHGGGQDLYDEMYGRFNLKPFLCGNSGPQWAGWFREEIKSAEDLKGMRFRTAGLASEVASKLGMAVQAMGGRDMFQQLQSGALDAGEFIGPWSDSALGFYQVCKYYYWPGVNEPSSAEECAINSDVYAELPEDLQMAVRVACSSLYGDVWTEYTTNHARALPKLVEEHGVQVRQLPQDVMVAMGNAAGEVMAEMREDDDELVRRITESYMDYRSSVSDYMVYADNGQMNARALDYKY</sequence>
<comment type="subcellular location">
    <subcellularLocation>
        <location evidence="1">Periplasm</location>
    </subcellularLocation>
</comment>
<evidence type="ECO:0000256" key="1">
    <source>
        <dbReference type="ARBA" id="ARBA00004418"/>
    </source>
</evidence>
<gene>
    <name evidence="5" type="ORF">N7U68_15140</name>
</gene>
<name>A0ABY6D8H4_9RHOB</name>
<evidence type="ECO:0000256" key="2">
    <source>
        <dbReference type="ARBA" id="ARBA00022729"/>
    </source>
</evidence>
<dbReference type="Gene3D" id="3.40.190.170">
    <property type="entry name" value="Bacterial extracellular solute-binding protein, family 7"/>
    <property type="match status" value="1"/>
</dbReference>
<proteinExistence type="predicted"/>
<keyword evidence="6" id="KW-1185">Reference proteome</keyword>
<dbReference type="CDD" id="cd13604">
    <property type="entry name" value="PBP2_TRAP_ketoacid_lactate_like"/>
    <property type="match status" value="1"/>
</dbReference>
<organism evidence="5 6">
    <name type="scientific">Roseovarius pelagicus</name>
    <dbReference type="NCBI Taxonomy" id="2980108"/>
    <lineage>
        <taxon>Bacteria</taxon>
        <taxon>Pseudomonadati</taxon>
        <taxon>Pseudomonadota</taxon>
        <taxon>Alphaproteobacteria</taxon>
        <taxon>Rhodobacterales</taxon>
        <taxon>Roseobacteraceae</taxon>
        <taxon>Roseovarius</taxon>
    </lineage>
</organism>
<dbReference type="Gene3D" id="3.40.190.10">
    <property type="entry name" value="Periplasmic binding protein-like II"/>
    <property type="match status" value="1"/>
</dbReference>
<dbReference type="EMBL" id="CP106738">
    <property type="protein sequence ID" value="UXX82421.1"/>
    <property type="molecule type" value="Genomic_DNA"/>
</dbReference>
<keyword evidence="3" id="KW-0574">Periplasm</keyword>
<protein>
    <submittedName>
        <fullName evidence="5">TRAP transporter substrate-binding protein</fullName>
    </submittedName>
</protein>
<dbReference type="InterPro" id="IPR026289">
    <property type="entry name" value="SBP_TakP-like"/>
</dbReference>
<dbReference type="Pfam" id="PF03480">
    <property type="entry name" value="DctP"/>
    <property type="match status" value="1"/>
</dbReference>
<evidence type="ECO:0000313" key="5">
    <source>
        <dbReference type="EMBL" id="UXX82421.1"/>
    </source>
</evidence>
<dbReference type="PANTHER" id="PTHR33376:SF5">
    <property type="entry name" value="EXTRACYTOPLASMIC SOLUTE RECEPTOR PROTEIN"/>
    <property type="match status" value="1"/>
</dbReference>
<dbReference type="InterPro" id="IPR038404">
    <property type="entry name" value="TRAP_DctP_sf"/>
</dbReference>
<feature type="signal peptide" evidence="4">
    <location>
        <begin position="1"/>
        <end position="25"/>
    </location>
</feature>
<dbReference type="RefSeq" id="WP_165194253.1">
    <property type="nucleotide sequence ID" value="NZ_CP106738.1"/>
</dbReference>
<keyword evidence="2 4" id="KW-0732">Signal</keyword>
<evidence type="ECO:0000256" key="3">
    <source>
        <dbReference type="ARBA" id="ARBA00022764"/>
    </source>
</evidence>